<evidence type="ECO:0008006" key="2">
    <source>
        <dbReference type="Google" id="ProtNLM"/>
    </source>
</evidence>
<dbReference type="Pfam" id="PF14106">
    <property type="entry name" value="DUF4279"/>
    <property type="match status" value="1"/>
</dbReference>
<dbReference type="AlphaFoldDB" id="A0A1J5T106"/>
<organism evidence="1">
    <name type="scientific">mine drainage metagenome</name>
    <dbReference type="NCBI Taxonomy" id="410659"/>
    <lineage>
        <taxon>unclassified sequences</taxon>
        <taxon>metagenomes</taxon>
        <taxon>ecological metagenomes</taxon>
    </lineage>
</organism>
<name>A0A1J5T106_9ZZZZ</name>
<evidence type="ECO:0000313" key="1">
    <source>
        <dbReference type="EMBL" id="OIR14530.1"/>
    </source>
</evidence>
<gene>
    <name evidence="1" type="ORF">GALL_43310</name>
</gene>
<dbReference type="EMBL" id="MLJW01000011">
    <property type="protein sequence ID" value="OIR14530.1"/>
    <property type="molecule type" value="Genomic_DNA"/>
</dbReference>
<reference evidence="1" key="1">
    <citation type="submission" date="2016-10" db="EMBL/GenBank/DDBJ databases">
        <title>Sequence of Gallionella enrichment culture.</title>
        <authorList>
            <person name="Poehlein A."/>
            <person name="Muehling M."/>
            <person name="Daniel R."/>
        </authorList>
    </citation>
    <scope>NUCLEOTIDE SEQUENCE</scope>
</reference>
<protein>
    <recommendedName>
        <fullName evidence="2">DUF4279 domain-containing protein</fullName>
    </recommendedName>
</protein>
<sequence>MASNKGRAYFALLGYHFNPDDITRLLGMEPTSVNAAGAFSSLDKPVISSWELSTETLSGELDVFALTDTLVKQLEPIKEKIVEVCKSHNLSPRLGVVLTLSIDKAESSPEVGFGARTIRFLADTGSFIELENKLSERI</sequence>
<accession>A0A1J5T106</accession>
<proteinExistence type="predicted"/>
<comment type="caution">
    <text evidence="1">The sequence shown here is derived from an EMBL/GenBank/DDBJ whole genome shotgun (WGS) entry which is preliminary data.</text>
</comment>
<dbReference type="InterPro" id="IPR025459">
    <property type="entry name" value="DUF4279"/>
</dbReference>